<dbReference type="EC" id="2.10.1.1" evidence="6"/>
<protein>
    <recommendedName>
        <fullName evidence="6">Molybdopterin molybdenumtransferase</fullName>
        <ecNumber evidence="6">2.10.1.1</ecNumber>
    </recommendedName>
</protein>
<name>A0ABV8UQ86_9PROT</name>
<comment type="caution">
    <text evidence="8">The sequence shown here is derived from an EMBL/GenBank/DDBJ whole genome shotgun (WGS) entry which is preliminary data.</text>
</comment>
<comment type="cofactor">
    <cofactor evidence="6">
        <name>Mg(2+)</name>
        <dbReference type="ChEBI" id="CHEBI:18420"/>
    </cofactor>
</comment>
<gene>
    <name evidence="8" type="primary">glp</name>
    <name evidence="8" type="ORF">ACFOW6_14410</name>
</gene>
<evidence type="ECO:0000256" key="3">
    <source>
        <dbReference type="ARBA" id="ARBA00010763"/>
    </source>
</evidence>
<dbReference type="NCBIfam" id="NF045515">
    <property type="entry name" value="Glp_gephyrin"/>
    <property type="match status" value="1"/>
</dbReference>
<dbReference type="PROSITE" id="PS01079">
    <property type="entry name" value="MOCF_BIOSYNTHESIS_2"/>
    <property type="match status" value="1"/>
</dbReference>
<dbReference type="Gene3D" id="2.40.340.10">
    <property type="entry name" value="MoeA, C-terminal, domain IV"/>
    <property type="match status" value="1"/>
</dbReference>
<dbReference type="EMBL" id="JBHSCW010000008">
    <property type="protein sequence ID" value="MFC4352741.1"/>
    <property type="molecule type" value="Genomic_DNA"/>
</dbReference>
<dbReference type="Pfam" id="PF03453">
    <property type="entry name" value="MoeA_N"/>
    <property type="match status" value="1"/>
</dbReference>
<dbReference type="InterPro" id="IPR036688">
    <property type="entry name" value="MoeA_C_domain_IV_sf"/>
</dbReference>
<dbReference type="InterPro" id="IPR008284">
    <property type="entry name" value="MoCF_biosynth_CS"/>
</dbReference>
<evidence type="ECO:0000313" key="8">
    <source>
        <dbReference type="EMBL" id="MFC4352741.1"/>
    </source>
</evidence>
<evidence type="ECO:0000313" key="9">
    <source>
        <dbReference type="Proteomes" id="UP001595799"/>
    </source>
</evidence>
<evidence type="ECO:0000256" key="6">
    <source>
        <dbReference type="RuleBase" id="RU365090"/>
    </source>
</evidence>
<keyword evidence="6" id="KW-0808">Transferase</keyword>
<dbReference type="Pfam" id="PF03454">
    <property type="entry name" value="MoeA_C"/>
    <property type="match status" value="1"/>
</dbReference>
<evidence type="ECO:0000259" key="7">
    <source>
        <dbReference type="SMART" id="SM00852"/>
    </source>
</evidence>
<evidence type="ECO:0000256" key="5">
    <source>
        <dbReference type="ARBA" id="ARBA00047317"/>
    </source>
</evidence>
<dbReference type="RefSeq" id="WP_382423100.1">
    <property type="nucleotide sequence ID" value="NZ_JBHSCW010000008.1"/>
</dbReference>
<comment type="similarity">
    <text evidence="3 6">Belongs to the MoeA family.</text>
</comment>
<feature type="domain" description="MoaB/Mog" evidence="7">
    <location>
        <begin position="191"/>
        <end position="329"/>
    </location>
</feature>
<dbReference type="InterPro" id="IPR038987">
    <property type="entry name" value="MoeA-like"/>
</dbReference>
<dbReference type="SMART" id="SM00852">
    <property type="entry name" value="MoCF_biosynth"/>
    <property type="match status" value="1"/>
</dbReference>
<reference evidence="9" key="1">
    <citation type="journal article" date="2019" name="Int. J. Syst. Evol. Microbiol.">
        <title>The Global Catalogue of Microorganisms (GCM) 10K type strain sequencing project: providing services to taxonomists for standard genome sequencing and annotation.</title>
        <authorList>
            <consortium name="The Broad Institute Genomics Platform"/>
            <consortium name="The Broad Institute Genome Sequencing Center for Infectious Disease"/>
            <person name="Wu L."/>
            <person name="Ma J."/>
        </authorList>
    </citation>
    <scope>NUCLEOTIDE SEQUENCE [LARGE SCALE GENOMIC DNA]</scope>
    <source>
        <strain evidence="9">CECT 8472</strain>
    </source>
</reference>
<keyword evidence="9" id="KW-1185">Reference proteome</keyword>
<dbReference type="NCBIfam" id="TIGR00177">
    <property type="entry name" value="molyb_syn"/>
    <property type="match status" value="1"/>
</dbReference>
<dbReference type="InterPro" id="IPR036135">
    <property type="entry name" value="MoeA_linker/N_sf"/>
</dbReference>
<keyword evidence="6" id="KW-0460">Magnesium</keyword>
<dbReference type="InterPro" id="IPR001453">
    <property type="entry name" value="MoaB/Mog_dom"/>
</dbReference>
<comment type="catalytic activity">
    <reaction evidence="5">
        <text>adenylyl-molybdopterin + molybdate = Mo-molybdopterin + AMP + H(+)</text>
        <dbReference type="Rhea" id="RHEA:35047"/>
        <dbReference type="ChEBI" id="CHEBI:15378"/>
        <dbReference type="ChEBI" id="CHEBI:36264"/>
        <dbReference type="ChEBI" id="CHEBI:62727"/>
        <dbReference type="ChEBI" id="CHEBI:71302"/>
        <dbReference type="ChEBI" id="CHEBI:456215"/>
        <dbReference type="EC" id="2.10.1.1"/>
    </reaction>
</comment>
<evidence type="ECO:0000256" key="2">
    <source>
        <dbReference type="ARBA" id="ARBA00005046"/>
    </source>
</evidence>
<dbReference type="SUPFAM" id="SSF53218">
    <property type="entry name" value="Molybdenum cofactor biosynthesis proteins"/>
    <property type="match status" value="1"/>
</dbReference>
<dbReference type="PANTHER" id="PTHR10192">
    <property type="entry name" value="MOLYBDOPTERIN BIOSYNTHESIS PROTEIN"/>
    <property type="match status" value="1"/>
</dbReference>
<dbReference type="Gene3D" id="3.40.980.10">
    <property type="entry name" value="MoaB/Mog-like domain"/>
    <property type="match status" value="1"/>
</dbReference>
<evidence type="ECO:0000256" key="4">
    <source>
        <dbReference type="ARBA" id="ARBA00023150"/>
    </source>
</evidence>
<dbReference type="PANTHER" id="PTHR10192:SF5">
    <property type="entry name" value="GEPHYRIN"/>
    <property type="match status" value="1"/>
</dbReference>
<dbReference type="InterPro" id="IPR005111">
    <property type="entry name" value="MoeA_C_domain_IV"/>
</dbReference>
<comment type="pathway">
    <text evidence="2 6">Cofactor biosynthesis; molybdopterin biosynthesis.</text>
</comment>
<dbReference type="Gene3D" id="2.170.190.11">
    <property type="entry name" value="Molybdopterin biosynthesis moea protein, domain 3"/>
    <property type="match status" value="1"/>
</dbReference>
<dbReference type="Gene3D" id="3.90.105.10">
    <property type="entry name" value="Molybdopterin biosynthesis moea protein, domain 2"/>
    <property type="match status" value="1"/>
</dbReference>
<keyword evidence="6" id="KW-0500">Molybdenum</keyword>
<dbReference type="SUPFAM" id="SSF63882">
    <property type="entry name" value="MoeA N-terminal region -like"/>
    <property type="match status" value="1"/>
</dbReference>
<keyword evidence="6" id="KW-0479">Metal-binding</keyword>
<dbReference type="Proteomes" id="UP001595799">
    <property type="component" value="Unassembled WGS sequence"/>
</dbReference>
<dbReference type="InterPro" id="IPR005110">
    <property type="entry name" value="MoeA_linker/N"/>
</dbReference>
<evidence type="ECO:0000256" key="1">
    <source>
        <dbReference type="ARBA" id="ARBA00002901"/>
    </source>
</evidence>
<keyword evidence="4 6" id="KW-0501">Molybdenum cofactor biosynthesis</keyword>
<dbReference type="InterPro" id="IPR036425">
    <property type="entry name" value="MoaB/Mog-like_dom_sf"/>
</dbReference>
<dbReference type="CDD" id="cd00887">
    <property type="entry name" value="MoeA"/>
    <property type="match status" value="1"/>
</dbReference>
<proteinExistence type="inferred from homology"/>
<organism evidence="8 9">
    <name type="scientific">Fodinicurvata halophila</name>
    <dbReference type="NCBI Taxonomy" id="1419723"/>
    <lineage>
        <taxon>Bacteria</taxon>
        <taxon>Pseudomonadati</taxon>
        <taxon>Pseudomonadota</taxon>
        <taxon>Alphaproteobacteria</taxon>
        <taxon>Rhodospirillales</taxon>
        <taxon>Rhodovibrionaceae</taxon>
        <taxon>Fodinicurvata</taxon>
    </lineage>
</organism>
<dbReference type="SUPFAM" id="SSF63867">
    <property type="entry name" value="MoeA C-terminal domain-like"/>
    <property type="match status" value="1"/>
</dbReference>
<comment type="function">
    <text evidence="1 6">Catalyzes the insertion of molybdate into adenylated molybdopterin with the concomitant release of AMP.</text>
</comment>
<accession>A0ABV8UQ86</accession>
<dbReference type="Pfam" id="PF00994">
    <property type="entry name" value="MoCF_biosynth"/>
    <property type="match status" value="1"/>
</dbReference>
<sequence length="420" mass="44968">MAQLSDDCFAHGGPLMHFDRALELLSERLEPVTETEELPLQAALGRVLRQDLLSPIDVPPGDNSAVDGYALRHADLHSEAESRLKLVGRAAAGHPWKQEVATGTTVRIFTGAPMPPGADTVMMQEDCTEEEGWVRIRPGISQGANRRLSGEDIRAGTTVLPAGRVLKPVDLGQAAAIGCSRLPVSRPLRVALLSTGDELCEPGETPGDGQIYDSNRQVLAGLLSNLGCQVTDLGILKDESAGLAATLEETAAGHDLIVTSGGVSSGDEDHVKQAVEQAGGRLHFWRVAIKPGRPVALGQIHRVPVIGLPGNPAAVVVTFLQLARPMVLQLMGADPQRPQRLPVSANFAHRKKKDRREWVRVHITYDENGLPLAEKFAREGAGILSSLAETDGLVELPEDLTSLQPGTTVFYTPYSALFHG</sequence>